<feature type="transmembrane region" description="Helical" evidence="1">
    <location>
        <begin position="84"/>
        <end position="117"/>
    </location>
</feature>
<organism evidence="2 3">
    <name type="scientific">Halorubrum yunnanense</name>
    <dbReference type="NCBI Taxonomy" id="1526162"/>
    <lineage>
        <taxon>Archaea</taxon>
        <taxon>Methanobacteriati</taxon>
        <taxon>Methanobacteriota</taxon>
        <taxon>Stenosarchaea group</taxon>
        <taxon>Halobacteria</taxon>
        <taxon>Halobacteriales</taxon>
        <taxon>Haloferacaceae</taxon>
        <taxon>Halorubrum</taxon>
    </lineage>
</organism>
<dbReference type="AlphaFoldDB" id="A0ABD5Y8J0"/>
<evidence type="ECO:0000256" key="1">
    <source>
        <dbReference type="SAM" id="Phobius"/>
    </source>
</evidence>
<evidence type="ECO:0000313" key="3">
    <source>
        <dbReference type="Proteomes" id="UP001596390"/>
    </source>
</evidence>
<keyword evidence="1" id="KW-0812">Transmembrane</keyword>
<comment type="caution">
    <text evidence="2">The sequence shown here is derived from an EMBL/GenBank/DDBJ whole genome shotgun (WGS) entry which is preliminary data.</text>
</comment>
<proteinExistence type="predicted"/>
<sequence>MALPAAEIAVGMLVVWTASSFVPFVPSGVLAALTVLGYASTTGVTEPGLAALTALVLVSLSASAAELLSGMVSGRIGGASTRTVGLGTVVGIALVFVLGPVGFVVGLGGTVFVAGLFENADDPRAAARQSAYAVIGALASSVIQAVMLASVTVAFALSVL</sequence>
<gene>
    <name evidence="2" type="ORF">ACFQMK_01640</name>
</gene>
<dbReference type="Pfam" id="PF04306">
    <property type="entry name" value="DUF456"/>
    <property type="match status" value="1"/>
</dbReference>
<dbReference type="RefSeq" id="WP_267662602.1">
    <property type="nucleotide sequence ID" value="NZ_JAODIX010000007.1"/>
</dbReference>
<dbReference type="InterPro" id="IPR007403">
    <property type="entry name" value="DUF456"/>
</dbReference>
<dbReference type="Proteomes" id="UP001596390">
    <property type="component" value="Unassembled WGS sequence"/>
</dbReference>
<keyword evidence="3" id="KW-1185">Reference proteome</keyword>
<keyword evidence="1" id="KW-1133">Transmembrane helix</keyword>
<name>A0ABD5Y8J0_9EURY</name>
<keyword evidence="1" id="KW-0472">Membrane</keyword>
<accession>A0ABD5Y8J0</accession>
<reference evidence="2 3" key="1">
    <citation type="journal article" date="2019" name="Int. J. Syst. Evol. Microbiol.">
        <title>The Global Catalogue of Microorganisms (GCM) 10K type strain sequencing project: providing services to taxonomists for standard genome sequencing and annotation.</title>
        <authorList>
            <consortium name="The Broad Institute Genomics Platform"/>
            <consortium name="The Broad Institute Genome Sequencing Center for Infectious Disease"/>
            <person name="Wu L."/>
            <person name="Ma J."/>
        </authorList>
    </citation>
    <scope>NUCLEOTIDE SEQUENCE [LARGE SCALE GENOMIC DNA]</scope>
    <source>
        <strain evidence="2 3">Q85</strain>
    </source>
</reference>
<feature type="transmembrane region" description="Helical" evidence="1">
    <location>
        <begin position="47"/>
        <end position="72"/>
    </location>
</feature>
<feature type="transmembrane region" description="Helical" evidence="1">
    <location>
        <begin position="129"/>
        <end position="157"/>
    </location>
</feature>
<protein>
    <submittedName>
        <fullName evidence="2">DUF456 domain-containing protein</fullName>
    </submittedName>
</protein>
<evidence type="ECO:0000313" key="2">
    <source>
        <dbReference type="EMBL" id="MFC7185619.1"/>
    </source>
</evidence>
<dbReference type="EMBL" id="JBHSZZ010000007">
    <property type="protein sequence ID" value="MFC7185619.1"/>
    <property type="molecule type" value="Genomic_DNA"/>
</dbReference>